<dbReference type="PANTHER" id="PTHR30469:SF29">
    <property type="entry name" value="BLR2860 PROTEIN"/>
    <property type="match status" value="1"/>
</dbReference>
<dbReference type="Pfam" id="PF25954">
    <property type="entry name" value="Beta-barrel_RND_2"/>
    <property type="match status" value="1"/>
</dbReference>
<dbReference type="Gene3D" id="2.40.50.100">
    <property type="match status" value="2"/>
</dbReference>
<evidence type="ECO:0000256" key="2">
    <source>
        <dbReference type="SAM" id="Coils"/>
    </source>
</evidence>
<accession>A0A1I3I9R7</accession>
<dbReference type="NCBIfam" id="TIGR01730">
    <property type="entry name" value="RND_mfp"/>
    <property type="match status" value="1"/>
</dbReference>
<gene>
    <name evidence="4" type="ORF">SAMN04488095_0873</name>
</gene>
<keyword evidence="2" id="KW-0175">Coiled coil</keyword>
<dbReference type="Gene3D" id="2.40.420.20">
    <property type="match status" value="1"/>
</dbReference>
<feature type="coiled-coil region" evidence="2">
    <location>
        <begin position="133"/>
        <end position="181"/>
    </location>
</feature>
<protein>
    <submittedName>
        <fullName evidence="4">Membrane fusion protein, multidrug efflux system</fullName>
    </submittedName>
</protein>
<dbReference type="GO" id="GO:0015562">
    <property type="term" value="F:efflux transmembrane transporter activity"/>
    <property type="evidence" value="ECO:0007669"/>
    <property type="project" value="TreeGrafter"/>
</dbReference>
<dbReference type="OrthoDB" id="9806939at2"/>
<feature type="domain" description="CusB-like beta-barrel" evidence="3">
    <location>
        <begin position="290"/>
        <end position="355"/>
    </location>
</feature>
<evidence type="ECO:0000259" key="3">
    <source>
        <dbReference type="Pfam" id="PF25954"/>
    </source>
</evidence>
<dbReference type="AlphaFoldDB" id="A0A1I3I9R7"/>
<proteinExistence type="inferred from homology"/>
<dbReference type="Gene3D" id="2.40.30.170">
    <property type="match status" value="1"/>
</dbReference>
<dbReference type="PANTHER" id="PTHR30469">
    <property type="entry name" value="MULTIDRUG RESISTANCE PROTEIN MDTA"/>
    <property type="match status" value="1"/>
</dbReference>
<evidence type="ECO:0000256" key="1">
    <source>
        <dbReference type="ARBA" id="ARBA00009477"/>
    </source>
</evidence>
<reference evidence="4 5" key="1">
    <citation type="submission" date="2016-10" db="EMBL/GenBank/DDBJ databases">
        <authorList>
            <person name="de Groot N.N."/>
        </authorList>
    </citation>
    <scope>NUCLEOTIDE SEQUENCE [LARGE SCALE GENOMIC DNA]</scope>
    <source>
        <strain evidence="4 5">DSM 19073</strain>
    </source>
</reference>
<dbReference type="SUPFAM" id="SSF111369">
    <property type="entry name" value="HlyD-like secretion proteins"/>
    <property type="match status" value="2"/>
</dbReference>
<organism evidence="4 5">
    <name type="scientific">Jannaschia pohangensis</name>
    <dbReference type="NCBI Taxonomy" id="390807"/>
    <lineage>
        <taxon>Bacteria</taxon>
        <taxon>Pseudomonadati</taxon>
        <taxon>Pseudomonadota</taxon>
        <taxon>Alphaproteobacteria</taxon>
        <taxon>Rhodobacterales</taxon>
        <taxon>Roseobacteraceae</taxon>
        <taxon>Jannaschia</taxon>
    </lineage>
</organism>
<evidence type="ECO:0000313" key="5">
    <source>
        <dbReference type="Proteomes" id="UP000199110"/>
    </source>
</evidence>
<sequence length="438" mass="45642">MRFFPVLTAVFVCVALFFVVLQRDALFNKAAELTGTEVEATDDAPPAAETGPVAIATTETASAERVHVVALRSEAQDVADAVMVRGQSEAFRQVSLLPEVSGTVISTPIRKGAFVESGQVLCELNPGTSAAVLAEAQARLSEARARVPEARARVPEAQARVAEAEARLEEARINQNAAARLSEGGFASETRVANADASLRSAEAGVTAATTGLETVQAGIESAQAGVEAAEAGVLRAQLDIEKLTIEAPFAGLLETDTAELGTFLQAGGPSGEGCATVVQLDPIKLVGFLPEAQVDRVEVGAVAGARLASGQEVTGEVTFLSRAADDLTRTFRVEVTVPNADLAIRDGQTAEILIGTDPTTAHMVPASALTLDDEGRLGVRTVENGRAGFMPVTLVRDTQEGVLLSGLPDSVEIITVGQEYVTDGVPVRATYEAELNQ</sequence>
<dbReference type="Proteomes" id="UP000199110">
    <property type="component" value="Unassembled WGS sequence"/>
</dbReference>
<dbReference type="RefSeq" id="WP_092777449.1">
    <property type="nucleotide sequence ID" value="NZ_FORA01000001.1"/>
</dbReference>
<name>A0A1I3I9R7_9RHOB</name>
<dbReference type="GO" id="GO:1990281">
    <property type="term" value="C:efflux pump complex"/>
    <property type="evidence" value="ECO:0007669"/>
    <property type="project" value="TreeGrafter"/>
</dbReference>
<comment type="similarity">
    <text evidence="1">Belongs to the membrane fusion protein (MFP) (TC 8.A.1) family.</text>
</comment>
<dbReference type="InterPro" id="IPR058792">
    <property type="entry name" value="Beta-barrel_RND_2"/>
</dbReference>
<evidence type="ECO:0000313" key="4">
    <source>
        <dbReference type="EMBL" id="SFI44728.1"/>
    </source>
</evidence>
<dbReference type="InterPro" id="IPR006143">
    <property type="entry name" value="RND_pump_MFP"/>
</dbReference>
<dbReference type="Gene3D" id="1.10.287.470">
    <property type="entry name" value="Helix hairpin bin"/>
    <property type="match status" value="2"/>
</dbReference>
<dbReference type="STRING" id="390807.SAMN04488095_0873"/>
<keyword evidence="5" id="KW-1185">Reference proteome</keyword>
<dbReference type="EMBL" id="FORA01000001">
    <property type="protein sequence ID" value="SFI44728.1"/>
    <property type="molecule type" value="Genomic_DNA"/>
</dbReference>